<protein>
    <recommendedName>
        <fullName evidence="3">Transposase</fullName>
    </recommendedName>
</protein>
<name>A0ABM9JLK2_9RALS</name>
<dbReference type="InterPro" id="IPR011856">
    <property type="entry name" value="tRNA_endonuc-like_dom_sf"/>
</dbReference>
<reference evidence="1 2" key="1">
    <citation type="submission" date="2023-07" db="EMBL/GenBank/DDBJ databases">
        <authorList>
            <person name="Peeters C."/>
        </authorList>
    </citation>
    <scope>NUCLEOTIDE SEQUENCE [LARGE SCALE GENOMIC DNA]</scope>
    <source>
        <strain evidence="1 2">LMG 18095</strain>
    </source>
</reference>
<dbReference type="Gene3D" id="3.40.1350.10">
    <property type="match status" value="1"/>
</dbReference>
<comment type="caution">
    <text evidence="1">The sequence shown here is derived from an EMBL/GenBank/DDBJ whole genome shotgun (WGS) entry which is preliminary data.</text>
</comment>
<accession>A0ABM9JLK2</accession>
<keyword evidence="2" id="KW-1185">Reference proteome</keyword>
<evidence type="ECO:0000313" key="2">
    <source>
        <dbReference type="Proteomes" id="UP001189773"/>
    </source>
</evidence>
<dbReference type="InterPro" id="IPR011335">
    <property type="entry name" value="Restrct_endonuc-II-like"/>
</dbReference>
<organism evidence="1 2">
    <name type="scientific">Ralstonia thomasii</name>
    <dbReference type="NCBI Taxonomy" id="3058596"/>
    <lineage>
        <taxon>Bacteria</taxon>
        <taxon>Pseudomonadati</taxon>
        <taxon>Pseudomonadota</taxon>
        <taxon>Betaproteobacteria</taxon>
        <taxon>Burkholderiales</taxon>
        <taxon>Burkholderiaceae</taxon>
        <taxon>Ralstonia</taxon>
    </lineage>
</organism>
<evidence type="ECO:0000313" key="1">
    <source>
        <dbReference type="EMBL" id="CAJ0797647.1"/>
    </source>
</evidence>
<proteinExistence type="predicted"/>
<dbReference type="SUPFAM" id="SSF52980">
    <property type="entry name" value="Restriction endonuclease-like"/>
    <property type="match status" value="1"/>
</dbReference>
<dbReference type="Proteomes" id="UP001189773">
    <property type="component" value="Unassembled WGS sequence"/>
</dbReference>
<gene>
    <name evidence="1" type="ORF">LMG18095_03069</name>
</gene>
<dbReference type="EMBL" id="CATZAR010000009">
    <property type="protein sequence ID" value="CAJ0797647.1"/>
    <property type="molecule type" value="Genomic_DNA"/>
</dbReference>
<sequence>MSKVMTWAKLRQMIALGMGQGHGEAYRPFIEVRRKSASPKGNQSVGPLPGTTRPYHALTRVERQIGVLCCWLGALDVREQFPAWPFEHPHPLAGAVGASSFSKIIAPGLLTLAEEAGIAHGVSLGSDVPYVATLDVVVTLAGQVAPRIVVFSCKGRAELESASSTSRMMQRLELERRYCAAISATYHIAHELALSPTLLSNLEDCGASVQAEQLIRAAAEFPRFASLLKGAIAHTSIRAAVEYATARSGIQRPLAWPAFKLLAWRLVLDVDLSAPTQTSRVAELGGRELRAALRRWLFKEAGNA</sequence>
<evidence type="ECO:0008006" key="3">
    <source>
        <dbReference type="Google" id="ProtNLM"/>
    </source>
</evidence>